<dbReference type="InterPro" id="IPR011990">
    <property type="entry name" value="TPR-like_helical_dom_sf"/>
</dbReference>
<evidence type="ECO:0000313" key="2">
    <source>
        <dbReference type="Proteomes" id="UP000250831"/>
    </source>
</evidence>
<evidence type="ECO:0000313" key="1">
    <source>
        <dbReference type="EMBL" id="PUV25045.1"/>
    </source>
</evidence>
<keyword evidence="2" id="KW-1185">Reference proteome</keyword>
<proteinExistence type="predicted"/>
<accession>A0A363NW61</accession>
<dbReference type="RefSeq" id="WP_108633377.1">
    <property type="nucleotide sequence ID" value="NZ_QCXX01000002.1"/>
</dbReference>
<dbReference type="SMART" id="SM00028">
    <property type="entry name" value="TPR"/>
    <property type="match status" value="5"/>
</dbReference>
<dbReference type="Gene3D" id="1.25.40.10">
    <property type="entry name" value="Tetratricopeptide repeat domain"/>
    <property type="match status" value="4"/>
</dbReference>
<sequence length="561" mass="64158">MKQHIQQQAEKALSEGDYATASKIWIQGNALPQDPTIVESLFKQISALVEASPNPDLYAILGIIALDYNEVFESDREKALIECVQWSKKGLDIDPDNYNCNRHAGSALYWLRDWEAAKKYYKKAAELVTSPVLQIRLFNMQNQHNPNPDFATLSIDIFTTSGMEAYNAGVEINYLLGKYTAIPAQQAQRLSTMRYQCYEHAYKLYKDAIVAQNGDFINYAPHTFAMCCNNLASEFRSRQEHQKAIEICTEGINQSSFMIILQNRFGAYLDAGLLEFAIQDGQCLIEDFGDQMDLLTYFATIDNICDLHMELKNYEEALEWINLGLEIYYELDPTNPISQDQELVRCFTNFYIYKAEVESALGTQSQTEVISEETDRLLESMPDNPSLLISRANSFIEEGDYSKAMECYGYALNFAKEKKQDRSIQVALYNMGYLQVAFMKNNEAACDSFERSIFAGNQDFWCYYWATHCTYHLGDNEKTLHYGEQAIQALAQQDNVSDDVIAEIHEHMGIAFLDLKRYDESIECLKKSIRYNNLPTTVENLKIAEANKNSTNGLLRKLFGK</sequence>
<comment type="caution">
    <text evidence="1">The sequence shown here is derived from an EMBL/GenBank/DDBJ whole genome shotgun (WGS) entry which is preliminary data.</text>
</comment>
<protein>
    <submittedName>
        <fullName evidence="1">Uncharacterized protein</fullName>
    </submittedName>
</protein>
<name>A0A363NW61_9SPHI</name>
<reference evidence="1 2" key="1">
    <citation type="submission" date="2018-04" db="EMBL/GenBank/DDBJ databases">
        <title>Sphingobacterium sp. M46 Genome.</title>
        <authorList>
            <person name="Cheng J."/>
            <person name="Li Y."/>
        </authorList>
    </citation>
    <scope>NUCLEOTIDE SEQUENCE [LARGE SCALE GENOMIC DNA]</scope>
    <source>
        <strain evidence="1 2">M46</strain>
    </source>
</reference>
<dbReference type="InterPro" id="IPR019734">
    <property type="entry name" value="TPR_rpt"/>
</dbReference>
<dbReference type="PANTHER" id="PTHR12558:SF13">
    <property type="entry name" value="CELL DIVISION CYCLE PROTEIN 27 HOMOLOG"/>
    <property type="match status" value="1"/>
</dbReference>
<dbReference type="Proteomes" id="UP000250831">
    <property type="component" value="Unassembled WGS sequence"/>
</dbReference>
<organism evidence="1 2">
    <name type="scientific">Sphingobacterium athyrii</name>
    <dbReference type="NCBI Taxonomy" id="2152717"/>
    <lineage>
        <taxon>Bacteria</taxon>
        <taxon>Pseudomonadati</taxon>
        <taxon>Bacteroidota</taxon>
        <taxon>Sphingobacteriia</taxon>
        <taxon>Sphingobacteriales</taxon>
        <taxon>Sphingobacteriaceae</taxon>
        <taxon>Sphingobacterium</taxon>
    </lineage>
</organism>
<dbReference type="OrthoDB" id="1391234at2"/>
<dbReference type="EMBL" id="QCXX01000002">
    <property type="protein sequence ID" value="PUV25045.1"/>
    <property type="molecule type" value="Genomic_DNA"/>
</dbReference>
<gene>
    <name evidence="1" type="ORF">DCO56_08880</name>
</gene>
<dbReference type="Pfam" id="PF13181">
    <property type="entry name" value="TPR_8"/>
    <property type="match status" value="1"/>
</dbReference>
<dbReference type="SUPFAM" id="SSF48452">
    <property type="entry name" value="TPR-like"/>
    <property type="match status" value="2"/>
</dbReference>
<dbReference type="PANTHER" id="PTHR12558">
    <property type="entry name" value="CELL DIVISION CYCLE 16,23,27"/>
    <property type="match status" value="1"/>
</dbReference>
<dbReference type="AlphaFoldDB" id="A0A363NW61"/>